<evidence type="ECO:0000256" key="4">
    <source>
        <dbReference type="ARBA" id="ARBA00023125"/>
    </source>
</evidence>
<dbReference type="STRING" id="1136941.ACH46_07480"/>
<feature type="domain" description="Response regulatory" evidence="8">
    <location>
        <begin position="2"/>
        <end position="115"/>
    </location>
</feature>
<dbReference type="SUPFAM" id="SSF52172">
    <property type="entry name" value="CheY-like"/>
    <property type="match status" value="1"/>
</dbReference>
<dbReference type="RefSeq" id="WP_062392352.1">
    <property type="nucleotide sequence ID" value="NZ_CP011853.1"/>
</dbReference>
<keyword evidence="11" id="KW-1185">Reference proteome</keyword>
<dbReference type="PROSITE" id="PS50110">
    <property type="entry name" value="RESPONSE_REGULATORY"/>
    <property type="match status" value="1"/>
</dbReference>
<dbReference type="GO" id="GO:0006355">
    <property type="term" value="P:regulation of DNA-templated transcription"/>
    <property type="evidence" value="ECO:0007669"/>
    <property type="project" value="InterPro"/>
</dbReference>
<feature type="domain" description="OmpR/PhoB-type" evidence="9">
    <location>
        <begin position="127"/>
        <end position="225"/>
    </location>
</feature>
<accession>A0A0N9MNK9</accession>
<dbReference type="SUPFAM" id="SSF46894">
    <property type="entry name" value="C-terminal effector domain of the bipartite response regulators"/>
    <property type="match status" value="1"/>
</dbReference>
<organism evidence="10 11">
    <name type="scientific">Gordonia phthalatica</name>
    <dbReference type="NCBI Taxonomy" id="1136941"/>
    <lineage>
        <taxon>Bacteria</taxon>
        <taxon>Bacillati</taxon>
        <taxon>Actinomycetota</taxon>
        <taxon>Actinomycetes</taxon>
        <taxon>Mycobacteriales</taxon>
        <taxon>Gordoniaceae</taxon>
        <taxon>Gordonia</taxon>
    </lineage>
</organism>
<sequence>MNLLLIEDDPSIVAALELSLTRLGYAVTTADRDPGADLPTLVHAADAVVLDIGLPGEDGFGLCRRIRTFSAVPILMLTARGDDIDMVAGLESGADDYVLKPVSPRVLDARIKANVRRVETTVEPAASSTETLGDLVLDRDAADVLRDGVSLGLSPTEKRLVFAFADHRGQVLSRDQLLRLAWDQDFLGDSRLVDNAIQRLRSKVDSTDGPSHIETVRGFGYRFVP</sequence>
<proteinExistence type="predicted"/>
<dbReference type="KEGG" id="goq:ACH46_07480"/>
<keyword evidence="3" id="KW-0805">Transcription regulation</keyword>
<dbReference type="GO" id="GO:0005829">
    <property type="term" value="C:cytosol"/>
    <property type="evidence" value="ECO:0007669"/>
    <property type="project" value="TreeGrafter"/>
</dbReference>
<evidence type="ECO:0000313" key="10">
    <source>
        <dbReference type="EMBL" id="ALG84369.1"/>
    </source>
</evidence>
<dbReference type="InterPro" id="IPR039420">
    <property type="entry name" value="WalR-like"/>
</dbReference>
<evidence type="ECO:0000256" key="1">
    <source>
        <dbReference type="ARBA" id="ARBA00022553"/>
    </source>
</evidence>
<evidence type="ECO:0000256" key="3">
    <source>
        <dbReference type="ARBA" id="ARBA00023015"/>
    </source>
</evidence>
<dbReference type="Pfam" id="PF00486">
    <property type="entry name" value="Trans_reg_C"/>
    <property type="match status" value="1"/>
</dbReference>
<keyword evidence="4 7" id="KW-0238">DNA-binding</keyword>
<dbReference type="CDD" id="cd17574">
    <property type="entry name" value="REC_OmpR"/>
    <property type="match status" value="1"/>
</dbReference>
<dbReference type="Gene3D" id="6.10.250.690">
    <property type="match status" value="1"/>
</dbReference>
<dbReference type="Pfam" id="PF00072">
    <property type="entry name" value="Response_reg"/>
    <property type="match status" value="1"/>
</dbReference>
<name>A0A0N9MNK9_9ACTN</name>
<reference evidence="11" key="1">
    <citation type="submission" date="2015-06" db="EMBL/GenBank/DDBJ databases">
        <title>Complete genome sequence and metabolic analysis of phthalate degradation pathway in Gordonia sp. QH-11.</title>
        <authorList>
            <person name="Jin D."/>
            <person name="Kong X."/>
            <person name="Bai Z."/>
        </authorList>
    </citation>
    <scope>NUCLEOTIDE SEQUENCE [LARGE SCALE GENOMIC DNA]</scope>
    <source>
        <strain evidence="11">QH-11</strain>
    </source>
</reference>
<dbReference type="CDD" id="cd00383">
    <property type="entry name" value="trans_reg_C"/>
    <property type="match status" value="1"/>
</dbReference>
<dbReference type="InterPro" id="IPR011006">
    <property type="entry name" value="CheY-like_superfamily"/>
</dbReference>
<dbReference type="GO" id="GO:0032993">
    <property type="term" value="C:protein-DNA complex"/>
    <property type="evidence" value="ECO:0007669"/>
    <property type="project" value="TreeGrafter"/>
</dbReference>
<dbReference type="PANTHER" id="PTHR48111:SF21">
    <property type="entry name" value="DNA-BINDING DUAL MASTER TRANSCRIPTIONAL REGULATOR RPAA"/>
    <property type="match status" value="1"/>
</dbReference>
<dbReference type="InterPro" id="IPR036388">
    <property type="entry name" value="WH-like_DNA-bd_sf"/>
</dbReference>
<feature type="DNA-binding region" description="OmpR/PhoB-type" evidence="7">
    <location>
        <begin position="127"/>
        <end position="225"/>
    </location>
</feature>
<evidence type="ECO:0000256" key="7">
    <source>
        <dbReference type="PROSITE-ProRule" id="PRU01091"/>
    </source>
</evidence>
<feature type="modified residue" description="4-aspartylphosphate" evidence="6">
    <location>
        <position position="51"/>
    </location>
</feature>
<protein>
    <submittedName>
        <fullName evidence="10">Transcriptional regulator</fullName>
    </submittedName>
</protein>
<dbReference type="InterPro" id="IPR001789">
    <property type="entry name" value="Sig_transdc_resp-reg_receiver"/>
</dbReference>
<reference evidence="10 11" key="2">
    <citation type="journal article" date="2017" name="Int. J. Syst. Evol. Microbiol.">
        <title>Gordonia phthalatica sp. nov., a di-n-butyl phthalate-degrading bacterium isolated from activated sludge.</title>
        <authorList>
            <person name="Jin D."/>
            <person name="Kong X."/>
            <person name="Jia M."/>
            <person name="Yu X."/>
            <person name="Wang X."/>
            <person name="Zhuang X."/>
            <person name="Deng Y."/>
            <person name="Bai Z."/>
        </authorList>
    </citation>
    <scope>NUCLEOTIDE SEQUENCE [LARGE SCALE GENOMIC DNA]</scope>
    <source>
        <strain evidence="10 11">QH-11</strain>
    </source>
</reference>
<dbReference type="InterPro" id="IPR016032">
    <property type="entry name" value="Sig_transdc_resp-reg_C-effctor"/>
</dbReference>
<keyword evidence="2" id="KW-0902">Two-component regulatory system</keyword>
<evidence type="ECO:0000259" key="8">
    <source>
        <dbReference type="PROSITE" id="PS50110"/>
    </source>
</evidence>
<dbReference type="SMART" id="SM00448">
    <property type="entry name" value="REC"/>
    <property type="match status" value="1"/>
</dbReference>
<evidence type="ECO:0000256" key="6">
    <source>
        <dbReference type="PROSITE-ProRule" id="PRU00169"/>
    </source>
</evidence>
<dbReference type="InterPro" id="IPR001867">
    <property type="entry name" value="OmpR/PhoB-type_DNA-bd"/>
</dbReference>
<evidence type="ECO:0000313" key="11">
    <source>
        <dbReference type="Proteomes" id="UP000063789"/>
    </source>
</evidence>
<dbReference type="Gene3D" id="1.10.10.10">
    <property type="entry name" value="Winged helix-like DNA-binding domain superfamily/Winged helix DNA-binding domain"/>
    <property type="match status" value="1"/>
</dbReference>
<dbReference type="AlphaFoldDB" id="A0A0N9MNK9"/>
<evidence type="ECO:0000259" key="9">
    <source>
        <dbReference type="PROSITE" id="PS51755"/>
    </source>
</evidence>
<evidence type="ECO:0000256" key="5">
    <source>
        <dbReference type="ARBA" id="ARBA00023163"/>
    </source>
</evidence>
<dbReference type="GO" id="GO:0000156">
    <property type="term" value="F:phosphorelay response regulator activity"/>
    <property type="evidence" value="ECO:0007669"/>
    <property type="project" value="TreeGrafter"/>
</dbReference>
<keyword evidence="5" id="KW-0804">Transcription</keyword>
<dbReference type="EMBL" id="CP011853">
    <property type="protein sequence ID" value="ALG84369.1"/>
    <property type="molecule type" value="Genomic_DNA"/>
</dbReference>
<evidence type="ECO:0000256" key="2">
    <source>
        <dbReference type="ARBA" id="ARBA00023012"/>
    </source>
</evidence>
<keyword evidence="1 6" id="KW-0597">Phosphoprotein</keyword>
<dbReference type="PATRIC" id="fig|1136941.3.peg.1530"/>
<gene>
    <name evidence="10" type="ORF">ACH46_07480</name>
</gene>
<dbReference type="GO" id="GO:0000976">
    <property type="term" value="F:transcription cis-regulatory region binding"/>
    <property type="evidence" value="ECO:0007669"/>
    <property type="project" value="TreeGrafter"/>
</dbReference>
<dbReference type="PANTHER" id="PTHR48111">
    <property type="entry name" value="REGULATOR OF RPOS"/>
    <property type="match status" value="1"/>
</dbReference>
<dbReference type="PROSITE" id="PS51755">
    <property type="entry name" value="OMPR_PHOB"/>
    <property type="match status" value="1"/>
</dbReference>
<dbReference type="SMART" id="SM00862">
    <property type="entry name" value="Trans_reg_C"/>
    <property type="match status" value="1"/>
</dbReference>
<dbReference type="Proteomes" id="UP000063789">
    <property type="component" value="Chromosome"/>
</dbReference>
<dbReference type="Gene3D" id="3.40.50.2300">
    <property type="match status" value="1"/>
</dbReference>